<protein>
    <submittedName>
        <fullName evidence="2">NAD(P)H-dependent oxidoreductase</fullName>
    </submittedName>
</protein>
<evidence type="ECO:0000313" key="3">
    <source>
        <dbReference type="Proteomes" id="UP000705867"/>
    </source>
</evidence>
<name>A0A953M3W6_9BACT</name>
<comment type="caution">
    <text evidence="2">The sequence shown here is derived from an EMBL/GenBank/DDBJ whole genome shotgun (WGS) entry which is preliminary data.</text>
</comment>
<dbReference type="Pfam" id="PF03358">
    <property type="entry name" value="FMN_red"/>
    <property type="match status" value="1"/>
</dbReference>
<dbReference type="Gene3D" id="3.40.50.360">
    <property type="match status" value="1"/>
</dbReference>
<dbReference type="Proteomes" id="UP000705867">
    <property type="component" value="Unassembled WGS sequence"/>
</dbReference>
<evidence type="ECO:0000259" key="1">
    <source>
        <dbReference type="Pfam" id="PF03358"/>
    </source>
</evidence>
<dbReference type="EMBL" id="JAIOIV010000157">
    <property type="protein sequence ID" value="MBZ0158495.1"/>
    <property type="molecule type" value="Genomic_DNA"/>
</dbReference>
<dbReference type="GO" id="GO:0016491">
    <property type="term" value="F:oxidoreductase activity"/>
    <property type="evidence" value="ECO:0007669"/>
    <property type="project" value="InterPro"/>
</dbReference>
<feature type="domain" description="NADPH-dependent FMN reductase-like" evidence="1">
    <location>
        <begin position="8"/>
        <end position="153"/>
    </location>
</feature>
<dbReference type="PANTHER" id="PTHR30543:SF21">
    <property type="entry name" value="NAD(P)H-DEPENDENT FMN REDUCTASE LOT6"/>
    <property type="match status" value="1"/>
</dbReference>
<dbReference type="InterPro" id="IPR050712">
    <property type="entry name" value="NAD(P)H-dep_reductase"/>
</dbReference>
<dbReference type="InterPro" id="IPR005025">
    <property type="entry name" value="FMN_Rdtase-like_dom"/>
</dbReference>
<gene>
    <name evidence="2" type="ORF">K8I29_20050</name>
</gene>
<proteinExistence type="predicted"/>
<dbReference type="GO" id="GO:0010181">
    <property type="term" value="F:FMN binding"/>
    <property type="evidence" value="ECO:0007669"/>
    <property type="project" value="TreeGrafter"/>
</dbReference>
<reference evidence="2" key="1">
    <citation type="journal article" date="2021" name="bioRxiv">
        <title>Unraveling nitrogen, sulfur and carbon metabolic pathways and microbial community transcriptional responses to substrate deprivation and toxicity stresses in a bioreactor mimicking anoxic brackish coastal sediment conditions.</title>
        <authorList>
            <person name="Martins P.D."/>
            <person name="Echeveste M.J."/>
            <person name="Arshad A."/>
            <person name="Kurth J."/>
            <person name="Ouboter H."/>
            <person name="Jetten M.S.M."/>
            <person name="Welte C.U."/>
        </authorList>
    </citation>
    <scope>NUCLEOTIDE SEQUENCE</scope>
    <source>
        <strain evidence="2">MAG_39</strain>
    </source>
</reference>
<dbReference type="SUPFAM" id="SSF52218">
    <property type="entry name" value="Flavoproteins"/>
    <property type="match status" value="1"/>
</dbReference>
<dbReference type="AlphaFoldDB" id="A0A953M3W6"/>
<evidence type="ECO:0000313" key="2">
    <source>
        <dbReference type="EMBL" id="MBZ0158495.1"/>
    </source>
</evidence>
<sequence>MGADNALSILGFAGSLRKDSYNKALLRAAAELVPPEMKLDVFDLEGIPPFNQDLESQPPEKVRDFKARIRAADALLIVTPEYNYSVPGVLKNAIDWASRPYGDSAFDGKPVALMGASIGMLGTARAQYHLRQCCVFLNMYPLNQPEVMVPFAADKVDQTGRLTDQKTREKVAELLQSLADWTRKMKVS</sequence>
<reference evidence="2" key="2">
    <citation type="submission" date="2021-08" db="EMBL/GenBank/DDBJ databases">
        <authorList>
            <person name="Dalcin Martins P."/>
        </authorList>
    </citation>
    <scope>NUCLEOTIDE SEQUENCE</scope>
    <source>
        <strain evidence="2">MAG_39</strain>
    </source>
</reference>
<accession>A0A953M3W6</accession>
<dbReference type="PANTHER" id="PTHR30543">
    <property type="entry name" value="CHROMATE REDUCTASE"/>
    <property type="match status" value="1"/>
</dbReference>
<organism evidence="2 3">
    <name type="scientific">Candidatus Nitrobium versatile</name>
    <dbReference type="NCBI Taxonomy" id="2884831"/>
    <lineage>
        <taxon>Bacteria</taxon>
        <taxon>Pseudomonadati</taxon>
        <taxon>Nitrospirota</taxon>
        <taxon>Nitrospiria</taxon>
        <taxon>Nitrospirales</taxon>
        <taxon>Nitrospiraceae</taxon>
        <taxon>Candidatus Nitrobium</taxon>
    </lineage>
</organism>
<dbReference type="InterPro" id="IPR029039">
    <property type="entry name" value="Flavoprotein-like_sf"/>
</dbReference>
<dbReference type="GO" id="GO:0005829">
    <property type="term" value="C:cytosol"/>
    <property type="evidence" value="ECO:0007669"/>
    <property type="project" value="TreeGrafter"/>
</dbReference>